<evidence type="ECO:0000313" key="4">
    <source>
        <dbReference type="Proteomes" id="UP001302126"/>
    </source>
</evidence>
<keyword evidence="2" id="KW-1133">Transmembrane helix</keyword>
<feature type="transmembrane region" description="Helical" evidence="2">
    <location>
        <begin position="497"/>
        <end position="520"/>
    </location>
</feature>
<evidence type="ECO:0008006" key="5">
    <source>
        <dbReference type="Google" id="ProtNLM"/>
    </source>
</evidence>
<gene>
    <name evidence="3" type="ORF">QBC35DRAFT_444256</name>
</gene>
<dbReference type="EMBL" id="MU864591">
    <property type="protein sequence ID" value="KAK4182969.1"/>
    <property type="molecule type" value="Genomic_DNA"/>
</dbReference>
<keyword evidence="2" id="KW-0472">Membrane</keyword>
<comment type="caution">
    <text evidence="3">The sequence shown here is derived from an EMBL/GenBank/DDBJ whole genome shotgun (WGS) entry which is preliminary data.</text>
</comment>
<dbReference type="InterPro" id="IPR015915">
    <property type="entry name" value="Kelch-typ_b-propeller"/>
</dbReference>
<proteinExistence type="predicted"/>
<reference evidence="3" key="2">
    <citation type="submission" date="2023-05" db="EMBL/GenBank/DDBJ databases">
        <authorList>
            <consortium name="Lawrence Berkeley National Laboratory"/>
            <person name="Steindorff A."/>
            <person name="Hensen N."/>
            <person name="Bonometti L."/>
            <person name="Westerberg I."/>
            <person name="Brannstrom I.O."/>
            <person name="Guillou S."/>
            <person name="Cros-Aarteil S."/>
            <person name="Calhoun S."/>
            <person name="Haridas S."/>
            <person name="Kuo A."/>
            <person name="Mondo S."/>
            <person name="Pangilinan J."/>
            <person name="Riley R."/>
            <person name="Labutti K."/>
            <person name="Andreopoulos B."/>
            <person name="Lipzen A."/>
            <person name="Chen C."/>
            <person name="Yanf M."/>
            <person name="Daum C."/>
            <person name="Ng V."/>
            <person name="Clum A."/>
            <person name="Ohm R."/>
            <person name="Martin F."/>
            <person name="Silar P."/>
            <person name="Natvig D."/>
            <person name="Lalanne C."/>
            <person name="Gautier V."/>
            <person name="Ament-Velasquez S.L."/>
            <person name="Kruys A."/>
            <person name="Hutchinson M.I."/>
            <person name="Powell A.J."/>
            <person name="Barry K."/>
            <person name="Miller A.N."/>
            <person name="Grigoriev I.V."/>
            <person name="Debuchy R."/>
            <person name="Gladieux P."/>
            <person name="Thoren M.H."/>
            <person name="Johannesson H."/>
        </authorList>
    </citation>
    <scope>NUCLEOTIDE SEQUENCE</scope>
    <source>
        <strain evidence="3">PSN309</strain>
    </source>
</reference>
<organism evidence="3 4">
    <name type="scientific">Podospora australis</name>
    <dbReference type="NCBI Taxonomy" id="1536484"/>
    <lineage>
        <taxon>Eukaryota</taxon>
        <taxon>Fungi</taxon>
        <taxon>Dikarya</taxon>
        <taxon>Ascomycota</taxon>
        <taxon>Pezizomycotina</taxon>
        <taxon>Sordariomycetes</taxon>
        <taxon>Sordariomycetidae</taxon>
        <taxon>Sordariales</taxon>
        <taxon>Podosporaceae</taxon>
        <taxon>Podospora</taxon>
    </lineage>
</organism>
<protein>
    <recommendedName>
        <fullName evidence="5">Kelch repeat protein</fullName>
    </recommendedName>
</protein>
<dbReference type="Gene3D" id="2.120.10.80">
    <property type="entry name" value="Kelch-type beta propeller"/>
    <property type="match status" value="1"/>
</dbReference>
<reference evidence="3" key="1">
    <citation type="journal article" date="2023" name="Mol. Phylogenet. Evol.">
        <title>Genome-scale phylogeny and comparative genomics of the fungal order Sordariales.</title>
        <authorList>
            <person name="Hensen N."/>
            <person name="Bonometti L."/>
            <person name="Westerberg I."/>
            <person name="Brannstrom I.O."/>
            <person name="Guillou S."/>
            <person name="Cros-Aarteil S."/>
            <person name="Calhoun S."/>
            <person name="Haridas S."/>
            <person name="Kuo A."/>
            <person name="Mondo S."/>
            <person name="Pangilinan J."/>
            <person name="Riley R."/>
            <person name="LaButti K."/>
            <person name="Andreopoulos B."/>
            <person name="Lipzen A."/>
            <person name="Chen C."/>
            <person name="Yan M."/>
            <person name="Daum C."/>
            <person name="Ng V."/>
            <person name="Clum A."/>
            <person name="Steindorff A."/>
            <person name="Ohm R.A."/>
            <person name="Martin F."/>
            <person name="Silar P."/>
            <person name="Natvig D.O."/>
            <person name="Lalanne C."/>
            <person name="Gautier V."/>
            <person name="Ament-Velasquez S.L."/>
            <person name="Kruys A."/>
            <person name="Hutchinson M.I."/>
            <person name="Powell A.J."/>
            <person name="Barry K."/>
            <person name="Miller A.N."/>
            <person name="Grigoriev I.V."/>
            <person name="Debuchy R."/>
            <person name="Gladieux P."/>
            <person name="Hiltunen Thoren M."/>
            <person name="Johannesson H."/>
        </authorList>
    </citation>
    <scope>NUCLEOTIDE SEQUENCE</scope>
    <source>
        <strain evidence="3">PSN309</strain>
    </source>
</reference>
<name>A0AAN6WJJ2_9PEZI</name>
<accession>A0AAN6WJJ2</accession>
<feature type="region of interest" description="Disordered" evidence="1">
    <location>
        <begin position="546"/>
        <end position="583"/>
    </location>
</feature>
<keyword evidence="4" id="KW-1185">Reference proteome</keyword>
<evidence type="ECO:0000256" key="2">
    <source>
        <dbReference type="SAM" id="Phobius"/>
    </source>
</evidence>
<dbReference type="AlphaFoldDB" id="A0AAN6WJJ2"/>
<evidence type="ECO:0000256" key="1">
    <source>
        <dbReference type="SAM" id="MobiDB-lite"/>
    </source>
</evidence>
<keyword evidence="2" id="KW-0812">Transmembrane</keyword>
<dbReference type="SUPFAM" id="SSF117281">
    <property type="entry name" value="Kelch motif"/>
    <property type="match status" value="1"/>
</dbReference>
<sequence length="583" mass="63606">MLGQCLVLGAFADGTSHADVPSPERFLRRSLMRATLLGNHVYIEGGVGSQLRDSKEISNATKSSGDEDTLLRHVLNSTISIDMFEGWSAGSVEMKTIPKPAGIPIKCNSAIWTNAERSEFYIWGGLWLRGENIMDKTQLYKFCADGHGGGAWCVETGNIPKGLVDSIEEGSTDIHTVNLISTEQMAFASTPDTSFSLGGWASGYTELGRMVPQTVPGVMDFNMKTKAYKNATFWGRRSPYVGGWGVSGAMAHFVPGFGSNGMVIMLGGYVAPVTEHRLEDEWLQSPEREISFREVSLFDPVTMEAHVQSSTGDIPKGPRKAFCVAGIESKKGKQYGIFVMGGNHASTGLTFQDAYVLSLPGFVWTRLPTPPGGRRAWHTCLAVGKRQILVIGGGVSRIPSRGYVEDTPDILPQGLMLFDMATWVWKHDYSSLDEPYESAEVIQSWYRNGSLAKVQWSSDKVRDIFVTSASATLSPEPTLRISEDTLSNNTPPLPRPVVIASIVGGISGVCLACILAYALVQRRKKRKSQMPGQSASFDEVEKSCGELVGEGPDFQRELPSHHRYVPSPNHEISSSGHGYNELP</sequence>
<evidence type="ECO:0000313" key="3">
    <source>
        <dbReference type="EMBL" id="KAK4182969.1"/>
    </source>
</evidence>
<dbReference type="Proteomes" id="UP001302126">
    <property type="component" value="Unassembled WGS sequence"/>
</dbReference>